<comment type="caution">
    <text evidence="2">The sequence shown here is derived from an EMBL/GenBank/DDBJ whole genome shotgun (WGS) entry which is preliminary data.</text>
</comment>
<reference evidence="2 3" key="1">
    <citation type="submission" date="2023-05" db="EMBL/GenBank/DDBJ databases">
        <title>B98-5 Cell Line De Novo Hybrid Assembly: An Optical Mapping Approach.</title>
        <authorList>
            <person name="Kananen K."/>
            <person name="Auerbach J.A."/>
            <person name="Kautto E."/>
            <person name="Blachly J.S."/>
        </authorList>
    </citation>
    <scope>NUCLEOTIDE SEQUENCE [LARGE SCALE GENOMIC DNA]</scope>
    <source>
        <strain evidence="2">B95-8</strain>
        <tissue evidence="2">Cell line</tissue>
    </source>
</reference>
<feature type="compositionally biased region" description="Pro residues" evidence="1">
    <location>
        <begin position="34"/>
        <end position="48"/>
    </location>
</feature>
<protein>
    <submittedName>
        <fullName evidence="2">Uncharacterized protein</fullName>
    </submittedName>
</protein>
<evidence type="ECO:0000256" key="1">
    <source>
        <dbReference type="SAM" id="MobiDB-lite"/>
    </source>
</evidence>
<feature type="region of interest" description="Disordered" evidence="1">
    <location>
        <begin position="98"/>
        <end position="188"/>
    </location>
</feature>
<sequence>MKDYEMGRAGQYAPAVNVDTYRMLSGGDEKLQGSPPPTPRSRGPPPPLASRSGDPRMTASQTPVAPESRRPTSIPATPACSPSHLHLPGLAAAITLTASPASAAPGGGGRREPQARPSTRPSWLAPPTPYAFEAPRLGASNGTSSAGASQADRLRLPLHYGGCSSGGRQPERRGGAGRGGAGPQAGVE</sequence>
<dbReference type="Proteomes" id="UP001266305">
    <property type="component" value="Unassembled WGS sequence"/>
</dbReference>
<evidence type="ECO:0000313" key="2">
    <source>
        <dbReference type="EMBL" id="KAK2105946.1"/>
    </source>
</evidence>
<feature type="region of interest" description="Disordered" evidence="1">
    <location>
        <begin position="1"/>
        <end position="85"/>
    </location>
</feature>
<accession>A0ABQ9V9M7</accession>
<proteinExistence type="predicted"/>
<feature type="compositionally biased region" description="Low complexity" evidence="1">
    <location>
        <begin position="138"/>
        <end position="151"/>
    </location>
</feature>
<gene>
    <name evidence="2" type="ORF">P7K49_015460</name>
</gene>
<organism evidence="2 3">
    <name type="scientific">Saguinus oedipus</name>
    <name type="common">Cotton-top tamarin</name>
    <name type="synonym">Oedipomidas oedipus</name>
    <dbReference type="NCBI Taxonomy" id="9490"/>
    <lineage>
        <taxon>Eukaryota</taxon>
        <taxon>Metazoa</taxon>
        <taxon>Chordata</taxon>
        <taxon>Craniata</taxon>
        <taxon>Vertebrata</taxon>
        <taxon>Euteleostomi</taxon>
        <taxon>Mammalia</taxon>
        <taxon>Eutheria</taxon>
        <taxon>Euarchontoglires</taxon>
        <taxon>Primates</taxon>
        <taxon>Haplorrhini</taxon>
        <taxon>Platyrrhini</taxon>
        <taxon>Cebidae</taxon>
        <taxon>Callitrichinae</taxon>
        <taxon>Saguinus</taxon>
    </lineage>
</organism>
<keyword evidence="3" id="KW-1185">Reference proteome</keyword>
<dbReference type="EMBL" id="JASSZA010000007">
    <property type="protein sequence ID" value="KAK2105946.1"/>
    <property type="molecule type" value="Genomic_DNA"/>
</dbReference>
<name>A0ABQ9V9M7_SAGOE</name>
<feature type="compositionally biased region" description="Gly residues" evidence="1">
    <location>
        <begin position="176"/>
        <end position="188"/>
    </location>
</feature>
<evidence type="ECO:0000313" key="3">
    <source>
        <dbReference type="Proteomes" id="UP001266305"/>
    </source>
</evidence>